<accession>G4CLU1</accession>
<dbReference type="AlphaFoldDB" id="G4CLU1"/>
<gene>
    <name evidence="1" type="ORF">HMPREF9370_0050</name>
</gene>
<dbReference type="PATRIC" id="fig|1030841.3.peg.52"/>
<comment type="caution">
    <text evidence="1">The sequence shown here is derived from an EMBL/GenBank/DDBJ whole genome shotgun (WGS) entry which is preliminary data.</text>
</comment>
<name>G4CLU1_9NEIS</name>
<proteinExistence type="predicted"/>
<reference evidence="1 2" key="1">
    <citation type="submission" date="2011-06" db="EMBL/GenBank/DDBJ databases">
        <authorList>
            <person name="Muzny D."/>
            <person name="Qin X."/>
            <person name="Deng J."/>
            <person name="Jiang H."/>
            <person name="Liu Y."/>
            <person name="Qu J."/>
            <person name="Song X.-Z."/>
            <person name="Zhang L."/>
            <person name="Thornton R."/>
            <person name="Coyle M."/>
            <person name="Francisco L."/>
            <person name="Jackson L."/>
            <person name="Javaid M."/>
            <person name="Korchina V."/>
            <person name="Kovar C."/>
            <person name="Mata R."/>
            <person name="Mathew T."/>
            <person name="Ngo R."/>
            <person name="Nguyen L."/>
            <person name="Nguyen N."/>
            <person name="Okwuonu G."/>
            <person name="Ongeri F."/>
            <person name="Pham C."/>
            <person name="Simmons D."/>
            <person name="Wilczek-Boney K."/>
            <person name="Hale W."/>
            <person name="Jakkamsetti A."/>
            <person name="Pham P."/>
            <person name="Ruth R."/>
            <person name="San Lucas F."/>
            <person name="Warren J."/>
            <person name="Zhang J."/>
            <person name="Zhao Z."/>
            <person name="Zhou C."/>
            <person name="Zhu D."/>
            <person name="Lee S."/>
            <person name="Bess C."/>
            <person name="Blankenburg K."/>
            <person name="Forbes L."/>
            <person name="Fu Q."/>
            <person name="Gubbala S."/>
            <person name="Hirani K."/>
            <person name="Jayaseelan J.C."/>
            <person name="Lara F."/>
            <person name="Munidasa M."/>
            <person name="Palculict T."/>
            <person name="Patil S."/>
            <person name="Pu L.-L."/>
            <person name="Saada N."/>
            <person name="Tang L."/>
            <person name="Weissenberger G."/>
            <person name="Zhu Y."/>
            <person name="Hemphill L."/>
            <person name="Shang Y."/>
            <person name="Youmans B."/>
            <person name="Ayvaz T."/>
            <person name="Ross M."/>
            <person name="Santibanez J."/>
            <person name="Aqrawi P."/>
            <person name="Gross S."/>
            <person name="Joshi V."/>
            <person name="Fowler G."/>
            <person name="Nazareth L."/>
            <person name="Reid J."/>
            <person name="Worley K."/>
            <person name="Petrosino J."/>
            <person name="Highlander S."/>
            <person name="Gibbs R."/>
        </authorList>
    </citation>
    <scope>NUCLEOTIDE SEQUENCE [LARGE SCALE GENOMIC DNA]</scope>
    <source>
        <strain evidence="1 2">9715</strain>
    </source>
</reference>
<evidence type="ECO:0000313" key="2">
    <source>
        <dbReference type="Proteomes" id="UP000005336"/>
    </source>
</evidence>
<keyword evidence="2" id="KW-1185">Reference proteome</keyword>
<organism evidence="1 2">
    <name type="scientific">Neisseria wadsworthii 9715</name>
    <dbReference type="NCBI Taxonomy" id="1030841"/>
    <lineage>
        <taxon>Bacteria</taxon>
        <taxon>Pseudomonadati</taxon>
        <taxon>Pseudomonadota</taxon>
        <taxon>Betaproteobacteria</taxon>
        <taxon>Neisseriales</taxon>
        <taxon>Neisseriaceae</taxon>
        <taxon>Neisseria</taxon>
    </lineage>
</organism>
<sequence length="46" mass="5349">MVCAVIARKKKNAEHKLASLPFQTGVVFRCLSECIYTQKFERLDYI</sequence>
<dbReference type="HOGENOM" id="CLU_3186315_0_0_4"/>
<dbReference type="EMBL" id="AGAZ01000002">
    <property type="protein sequence ID" value="EGZ51299.1"/>
    <property type="molecule type" value="Genomic_DNA"/>
</dbReference>
<evidence type="ECO:0000313" key="1">
    <source>
        <dbReference type="EMBL" id="EGZ51299.1"/>
    </source>
</evidence>
<protein>
    <submittedName>
        <fullName evidence="1">Uncharacterized protein</fullName>
    </submittedName>
</protein>
<dbReference type="Proteomes" id="UP000005336">
    <property type="component" value="Unassembled WGS sequence"/>
</dbReference>